<dbReference type="EMBL" id="AMZH03006939">
    <property type="protein sequence ID" value="RRT62543.1"/>
    <property type="molecule type" value="Genomic_DNA"/>
</dbReference>
<protein>
    <submittedName>
        <fullName evidence="1">Uncharacterized protein</fullName>
    </submittedName>
</protein>
<accession>A0A426ZF02</accession>
<name>A0A426ZF02_ENSVE</name>
<proteinExistence type="predicted"/>
<organism evidence="1 2">
    <name type="scientific">Ensete ventricosum</name>
    <name type="common">Abyssinian banana</name>
    <name type="synonym">Musa ensete</name>
    <dbReference type="NCBI Taxonomy" id="4639"/>
    <lineage>
        <taxon>Eukaryota</taxon>
        <taxon>Viridiplantae</taxon>
        <taxon>Streptophyta</taxon>
        <taxon>Embryophyta</taxon>
        <taxon>Tracheophyta</taxon>
        <taxon>Spermatophyta</taxon>
        <taxon>Magnoliopsida</taxon>
        <taxon>Liliopsida</taxon>
        <taxon>Zingiberales</taxon>
        <taxon>Musaceae</taxon>
        <taxon>Ensete</taxon>
    </lineage>
</organism>
<dbReference type="AlphaFoldDB" id="A0A426ZF02"/>
<reference evidence="1 2" key="1">
    <citation type="journal article" date="2014" name="Agronomy (Basel)">
        <title>A Draft Genome Sequence for Ensete ventricosum, the Drought-Tolerant Tree Against Hunger.</title>
        <authorList>
            <person name="Harrison J."/>
            <person name="Moore K.A."/>
            <person name="Paszkiewicz K."/>
            <person name="Jones T."/>
            <person name="Grant M."/>
            <person name="Ambacheew D."/>
            <person name="Muzemil S."/>
            <person name="Studholme D.J."/>
        </authorList>
    </citation>
    <scope>NUCLEOTIDE SEQUENCE [LARGE SCALE GENOMIC DNA]</scope>
</reference>
<evidence type="ECO:0000313" key="1">
    <source>
        <dbReference type="EMBL" id="RRT62543.1"/>
    </source>
</evidence>
<gene>
    <name evidence="1" type="ORF">B296_00026831</name>
</gene>
<sequence length="192" mass="20577">MLVGSEVRPCTECCRRQFLGPQSAGPVPDGLTTYQVSMDWSGLEGPLELVKIESPLELVGTESPLELVGTESLLELVMTKSSLELAGTESPLELVMTKSSLELAGTESPLELVKTESPLELVRPTLGVGLKASNRPRGALDVLYHVGEAFCHVARLVTYGVPICRVGHQQITSAMLLLTSRFAWPRGTSCGA</sequence>
<evidence type="ECO:0000313" key="2">
    <source>
        <dbReference type="Proteomes" id="UP000287651"/>
    </source>
</evidence>
<comment type="caution">
    <text evidence="1">The sequence shown here is derived from an EMBL/GenBank/DDBJ whole genome shotgun (WGS) entry which is preliminary data.</text>
</comment>
<dbReference type="Proteomes" id="UP000287651">
    <property type="component" value="Unassembled WGS sequence"/>
</dbReference>